<dbReference type="Proteomes" id="UP000314294">
    <property type="component" value="Unassembled WGS sequence"/>
</dbReference>
<gene>
    <name evidence="2" type="ORF">EYF80_030197</name>
</gene>
<dbReference type="AlphaFoldDB" id="A0A4Z2H2T8"/>
<keyword evidence="3" id="KW-1185">Reference proteome</keyword>
<evidence type="ECO:0000256" key="1">
    <source>
        <dbReference type="SAM" id="MobiDB-lite"/>
    </source>
</evidence>
<reference evidence="2 3" key="1">
    <citation type="submission" date="2019-03" db="EMBL/GenBank/DDBJ databases">
        <title>First draft genome of Liparis tanakae, snailfish: a comprehensive survey of snailfish specific genes.</title>
        <authorList>
            <person name="Kim W."/>
            <person name="Song I."/>
            <person name="Jeong J.-H."/>
            <person name="Kim D."/>
            <person name="Kim S."/>
            <person name="Ryu S."/>
            <person name="Song J.Y."/>
            <person name="Lee S.K."/>
        </authorList>
    </citation>
    <scope>NUCLEOTIDE SEQUENCE [LARGE SCALE GENOMIC DNA]</scope>
    <source>
        <tissue evidence="2">Muscle</tissue>
    </source>
</reference>
<sequence length="183" mass="20029">MYTPIEARPMMANIVPMTAARAVLVPWSDISTAKVACFVVTFAHAFCACWWMLETTLQGRDIPKGLAVDVRQLGIVGCLQLCELRKIVQRKPMKRGELGHIEKTNISNNTEIVLGQVQLSQVEELLKLVIGPGNVTKAQQLQRRRPHNGPPTPTPLPTSPILTAASPTEGALCLSQELGDLKK</sequence>
<feature type="compositionally biased region" description="Pro residues" evidence="1">
    <location>
        <begin position="148"/>
        <end position="158"/>
    </location>
</feature>
<dbReference type="EMBL" id="SRLO01000352">
    <property type="protein sequence ID" value="TNN59625.1"/>
    <property type="molecule type" value="Genomic_DNA"/>
</dbReference>
<evidence type="ECO:0000313" key="3">
    <source>
        <dbReference type="Proteomes" id="UP000314294"/>
    </source>
</evidence>
<organism evidence="2 3">
    <name type="scientific">Liparis tanakae</name>
    <name type="common">Tanaka's snailfish</name>
    <dbReference type="NCBI Taxonomy" id="230148"/>
    <lineage>
        <taxon>Eukaryota</taxon>
        <taxon>Metazoa</taxon>
        <taxon>Chordata</taxon>
        <taxon>Craniata</taxon>
        <taxon>Vertebrata</taxon>
        <taxon>Euteleostomi</taxon>
        <taxon>Actinopterygii</taxon>
        <taxon>Neopterygii</taxon>
        <taxon>Teleostei</taxon>
        <taxon>Neoteleostei</taxon>
        <taxon>Acanthomorphata</taxon>
        <taxon>Eupercaria</taxon>
        <taxon>Perciformes</taxon>
        <taxon>Cottioidei</taxon>
        <taxon>Cottales</taxon>
        <taxon>Liparidae</taxon>
        <taxon>Liparis</taxon>
    </lineage>
</organism>
<feature type="region of interest" description="Disordered" evidence="1">
    <location>
        <begin position="138"/>
        <end position="162"/>
    </location>
</feature>
<accession>A0A4Z2H2T8</accession>
<name>A0A4Z2H2T8_9TELE</name>
<evidence type="ECO:0000313" key="2">
    <source>
        <dbReference type="EMBL" id="TNN59625.1"/>
    </source>
</evidence>
<comment type="caution">
    <text evidence="2">The sequence shown here is derived from an EMBL/GenBank/DDBJ whole genome shotgun (WGS) entry which is preliminary data.</text>
</comment>
<proteinExistence type="predicted"/>
<protein>
    <submittedName>
        <fullName evidence="2">Uncharacterized protein</fullName>
    </submittedName>
</protein>